<dbReference type="Gene3D" id="3.40.50.1360">
    <property type="match status" value="1"/>
</dbReference>
<dbReference type="InterPro" id="IPR037171">
    <property type="entry name" value="NagB/RpiA_transferase-like"/>
</dbReference>
<dbReference type="InterPro" id="IPR001034">
    <property type="entry name" value="DeoR_HTH"/>
</dbReference>
<evidence type="ECO:0000259" key="6">
    <source>
        <dbReference type="PROSITE" id="PS51000"/>
    </source>
</evidence>
<keyword evidence="8" id="KW-1185">Reference proteome</keyword>
<evidence type="ECO:0000313" key="8">
    <source>
        <dbReference type="Proteomes" id="UP000199632"/>
    </source>
</evidence>
<dbReference type="EMBL" id="FNQB01000001">
    <property type="protein sequence ID" value="SDY99133.1"/>
    <property type="molecule type" value="Genomic_DNA"/>
</dbReference>
<dbReference type="GO" id="GO:0003700">
    <property type="term" value="F:DNA-binding transcription factor activity"/>
    <property type="evidence" value="ECO:0007669"/>
    <property type="project" value="InterPro"/>
</dbReference>
<evidence type="ECO:0000313" key="7">
    <source>
        <dbReference type="EMBL" id="SDY99133.1"/>
    </source>
</evidence>
<sequence>MYAEERQEEILRLARAQGRVDVTALAEGLQVTAETVRRDLTVLERAGVLRRVHGGAIPVERIGFEPALAARDSVLITEKERIAKAALAELPDEGSVILDAGSTTARLAHALPTDRELSVVVNSPVLATVLGTRANLTVLLLGGRVRGKTLATVDDWALRPLADMYVDVAFMGTNGCSVERGLTTPDPAEATVKRAMIAAARRVVLLADHTKVGNDYLARFGALTDLDVLITDSGLDNELAGDVEATGVRVVRA</sequence>
<dbReference type="Gene3D" id="1.10.10.10">
    <property type="entry name" value="Winged helix-like DNA-binding domain superfamily/Winged helix DNA-binding domain"/>
    <property type="match status" value="1"/>
</dbReference>
<accession>A0A1H3PDW1</accession>
<dbReference type="InterPro" id="IPR036390">
    <property type="entry name" value="WH_DNA-bd_sf"/>
</dbReference>
<evidence type="ECO:0000256" key="3">
    <source>
        <dbReference type="ARBA" id="ARBA00023015"/>
    </source>
</evidence>
<dbReference type="STRING" id="137265.SAMN05421684_2801"/>
<dbReference type="PROSITE" id="PS51000">
    <property type="entry name" value="HTH_DEOR_2"/>
    <property type="match status" value="1"/>
</dbReference>
<dbReference type="SMART" id="SM01134">
    <property type="entry name" value="DeoRC"/>
    <property type="match status" value="1"/>
</dbReference>
<keyword evidence="3" id="KW-0805">Transcription regulation</keyword>
<dbReference type="OrthoDB" id="7688673at2"/>
<feature type="domain" description="HTH deoR-type" evidence="6">
    <location>
        <begin position="3"/>
        <end position="58"/>
    </location>
</feature>
<reference evidence="8" key="1">
    <citation type="submission" date="2016-10" db="EMBL/GenBank/DDBJ databases">
        <authorList>
            <person name="Varghese N."/>
            <person name="Submissions S."/>
        </authorList>
    </citation>
    <scope>NUCLEOTIDE SEQUENCE [LARGE SCALE GENOMIC DNA]</scope>
    <source>
        <strain evidence="8">DSM 44718</strain>
    </source>
</reference>
<dbReference type="Pfam" id="PF08220">
    <property type="entry name" value="HTH_DeoR"/>
    <property type="match status" value="1"/>
</dbReference>
<dbReference type="SUPFAM" id="SSF46785">
    <property type="entry name" value="Winged helix' DNA-binding domain"/>
    <property type="match status" value="1"/>
</dbReference>
<evidence type="ECO:0000256" key="2">
    <source>
        <dbReference type="ARBA" id="ARBA00022491"/>
    </source>
</evidence>
<dbReference type="Proteomes" id="UP000199632">
    <property type="component" value="Unassembled WGS sequence"/>
</dbReference>
<dbReference type="AlphaFoldDB" id="A0A1H3PDW1"/>
<protein>
    <recommendedName>
        <fullName evidence="1">Lactose phosphotransferase system repressor</fullName>
    </recommendedName>
</protein>
<dbReference type="InterPro" id="IPR050313">
    <property type="entry name" value="Carb_Metab_HTH_regulators"/>
</dbReference>
<dbReference type="SUPFAM" id="SSF100950">
    <property type="entry name" value="NagB/RpiA/CoA transferase-like"/>
    <property type="match status" value="1"/>
</dbReference>
<dbReference type="PANTHER" id="PTHR30363:SF4">
    <property type="entry name" value="GLYCEROL-3-PHOSPHATE REGULON REPRESSOR"/>
    <property type="match status" value="1"/>
</dbReference>
<dbReference type="RefSeq" id="WP_090790814.1">
    <property type="nucleotide sequence ID" value="NZ_BOND01000024.1"/>
</dbReference>
<evidence type="ECO:0000256" key="5">
    <source>
        <dbReference type="ARBA" id="ARBA00024937"/>
    </source>
</evidence>
<dbReference type="InterPro" id="IPR014036">
    <property type="entry name" value="DeoR-like_C"/>
</dbReference>
<dbReference type="InterPro" id="IPR036388">
    <property type="entry name" value="WH-like_DNA-bd_sf"/>
</dbReference>
<name>A0A1H3PDW1_9ACTN</name>
<comment type="function">
    <text evidence="5">Repressor of the lactose catabolism operon. Galactose-6-phosphate is the inducer.</text>
</comment>
<dbReference type="SMART" id="SM00420">
    <property type="entry name" value="HTH_DEOR"/>
    <property type="match status" value="1"/>
</dbReference>
<keyword evidence="2" id="KW-0678">Repressor</keyword>
<gene>
    <name evidence="7" type="ORF">SAMN05421684_2801</name>
</gene>
<proteinExistence type="predicted"/>
<evidence type="ECO:0000256" key="1">
    <source>
        <dbReference type="ARBA" id="ARBA00021390"/>
    </source>
</evidence>
<dbReference type="PANTHER" id="PTHR30363">
    <property type="entry name" value="HTH-TYPE TRANSCRIPTIONAL REGULATOR SRLR-RELATED"/>
    <property type="match status" value="1"/>
</dbReference>
<dbReference type="PRINTS" id="PR00037">
    <property type="entry name" value="HTHLACR"/>
</dbReference>
<organism evidence="7 8">
    <name type="scientific">Asanoa ishikariensis</name>
    <dbReference type="NCBI Taxonomy" id="137265"/>
    <lineage>
        <taxon>Bacteria</taxon>
        <taxon>Bacillati</taxon>
        <taxon>Actinomycetota</taxon>
        <taxon>Actinomycetes</taxon>
        <taxon>Micromonosporales</taxon>
        <taxon>Micromonosporaceae</taxon>
        <taxon>Asanoa</taxon>
    </lineage>
</organism>
<keyword evidence="4" id="KW-0804">Transcription</keyword>
<dbReference type="Pfam" id="PF00455">
    <property type="entry name" value="DeoRC"/>
    <property type="match status" value="1"/>
</dbReference>
<evidence type="ECO:0000256" key="4">
    <source>
        <dbReference type="ARBA" id="ARBA00023163"/>
    </source>
</evidence>